<keyword evidence="7" id="KW-1185">Reference proteome</keyword>
<dbReference type="AlphaFoldDB" id="A0A2K8U2J0"/>
<evidence type="ECO:0000313" key="7">
    <source>
        <dbReference type="Proteomes" id="UP000232638"/>
    </source>
</evidence>
<evidence type="ECO:0000256" key="2">
    <source>
        <dbReference type="ARBA" id="ARBA00023125"/>
    </source>
</evidence>
<dbReference type="PRINTS" id="PR01591">
    <property type="entry name" value="DNABINDNGFIS"/>
</dbReference>
<evidence type="ECO:0000256" key="1">
    <source>
        <dbReference type="ARBA" id="ARBA00008559"/>
    </source>
</evidence>
<accession>A0A2K8U2J0</accession>
<feature type="domain" description="DNA binding HTH" evidence="5">
    <location>
        <begin position="66"/>
        <end position="106"/>
    </location>
</feature>
<dbReference type="EMBL" id="CP020370">
    <property type="protein sequence ID" value="AUB79794.1"/>
    <property type="molecule type" value="Genomic_DNA"/>
</dbReference>
<dbReference type="GO" id="GO:0043565">
    <property type="term" value="F:sequence-specific DNA binding"/>
    <property type="evidence" value="ECO:0007669"/>
    <property type="project" value="InterPro"/>
</dbReference>
<comment type="similarity">
    <text evidence="1">Belongs to the transcriptional regulatory Fis family.</text>
</comment>
<dbReference type="PRINTS" id="PR01590">
    <property type="entry name" value="HTHFIS"/>
</dbReference>
<dbReference type="KEGG" id="tsy:THSYN_01670"/>
<dbReference type="OrthoDB" id="9802388at2"/>
<evidence type="ECO:0000256" key="3">
    <source>
        <dbReference type="ARBA" id="ARBA00029540"/>
    </source>
</evidence>
<dbReference type="InterPro" id="IPR005412">
    <property type="entry name" value="Fis_DNA-bd"/>
</dbReference>
<dbReference type="Proteomes" id="UP000232638">
    <property type="component" value="Chromosome"/>
</dbReference>
<dbReference type="PANTHER" id="PTHR47918:SF1">
    <property type="entry name" value="DNA-BINDING PROTEIN FIS"/>
    <property type="match status" value="1"/>
</dbReference>
<sequence>MTTAVTDDTLAPEPVHPGPATVPGGDFQVVQADRADPLSKCVQDALATYLHNMDGHRVVDLHRLVIEEVERPLFETVVRHAGGNLTLAARMLGLTRSTLRKRLTHYSINR</sequence>
<dbReference type="Gene3D" id="1.10.10.60">
    <property type="entry name" value="Homeodomain-like"/>
    <property type="match status" value="1"/>
</dbReference>
<evidence type="ECO:0000256" key="4">
    <source>
        <dbReference type="SAM" id="MobiDB-lite"/>
    </source>
</evidence>
<dbReference type="PANTHER" id="PTHR47918">
    <property type="entry name" value="DNA-BINDING PROTEIN FIS"/>
    <property type="match status" value="1"/>
</dbReference>
<dbReference type="GO" id="GO:0006355">
    <property type="term" value="P:regulation of DNA-templated transcription"/>
    <property type="evidence" value="ECO:0007669"/>
    <property type="project" value="InterPro"/>
</dbReference>
<evidence type="ECO:0000313" key="6">
    <source>
        <dbReference type="EMBL" id="AUB79794.1"/>
    </source>
</evidence>
<evidence type="ECO:0000259" key="5">
    <source>
        <dbReference type="Pfam" id="PF02954"/>
    </source>
</evidence>
<dbReference type="Pfam" id="PF02954">
    <property type="entry name" value="HTH_8"/>
    <property type="match status" value="1"/>
</dbReference>
<dbReference type="InterPro" id="IPR002197">
    <property type="entry name" value="HTH_Fis"/>
</dbReference>
<dbReference type="SUPFAM" id="SSF46689">
    <property type="entry name" value="Homeodomain-like"/>
    <property type="match status" value="1"/>
</dbReference>
<proteinExistence type="inferred from homology"/>
<gene>
    <name evidence="6" type="ORF">THSYN_01670</name>
</gene>
<name>A0A2K8U2J0_9GAMM</name>
<reference evidence="6 7" key="1">
    <citation type="submission" date="2017-03" db="EMBL/GenBank/DDBJ databases">
        <title>Complete genome sequence of Candidatus 'Thiodictyon syntrophicum' sp. nov. strain Cad16T, a photolithoautotroph purple sulfur bacterium isolated from an alpine meromictic lake.</title>
        <authorList>
            <person name="Luedin S.M."/>
            <person name="Pothier J.F."/>
            <person name="Danza F."/>
            <person name="Storelli N."/>
            <person name="Wittwer M."/>
            <person name="Tonolla M."/>
        </authorList>
    </citation>
    <scope>NUCLEOTIDE SEQUENCE [LARGE SCALE GENOMIC DNA]</scope>
    <source>
        <strain evidence="6 7">Cad16T</strain>
    </source>
</reference>
<feature type="region of interest" description="Disordered" evidence="4">
    <location>
        <begin position="1"/>
        <end position="26"/>
    </location>
</feature>
<organism evidence="6 7">
    <name type="scientific">Candidatus Thiodictyon syntrophicum</name>
    <dbReference type="NCBI Taxonomy" id="1166950"/>
    <lineage>
        <taxon>Bacteria</taxon>
        <taxon>Pseudomonadati</taxon>
        <taxon>Pseudomonadota</taxon>
        <taxon>Gammaproteobacteria</taxon>
        <taxon>Chromatiales</taxon>
        <taxon>Chromatiaceae</taxon>
        <taxon>Thiodictyon</taxon>
    </lineage>
</organism>
<dbReference type="InterPro" id="IPR009057">
    <property type="entry name" value="Homeodomain-like_sf"/>
</dbReference>
<dbReference type="InterPro" id="IPR050207">
    <property type="entry name" value="Trans_regulatory_Fis"/>
</dbReference>
<protein>
    <recommendedName>
        <fullName evidence="3">Putative Fis-like DNA-binding protein</fullName>
    </recommendedName>
</protein>
<dbReference type="RefSeq" id="WP_100917611.1">
    <property type="nucleotide sequence ID" value="NZ_CP020370.1"/>
</dbReference>
<keyword evidence="2" id="KW-0238">DNA-binding</keyword>